<dbReference type="GO" id="GO:0004609">
    <property type="term" value="F:phosphatidylserine decarboxylase activity"/>
    <property type="evidence" value="ECO:0007669"/>
    <property type="project" value="InterPro"/>
</dbReference>
<keyword evidence="1" id="KW-0210">Decarboxylase</keyword>
<dbReference type="GO" id="GO:0005739">
    <property type="term" value="C:mitochondrion"/>
    <property type="evidence" value="ECO:0007669"/>
    <property type="project" value="TreeGrafter"/>
</dbReference>
<sequence>MLQSPPCEERVYEPEGTGVMVEKGEEIAGFNMGSTVVVVFEAPVWKAKGDGMSSSDFNFCVRAGDKIRVGDAIGRWKSEW</sequence>
<dbReference type="InterPro" id="IPR003817">
    <property type="entry name" value="PS_Dcarbxylase"/>
</dbReference>
<dbReference type="GO" id="GO:0006646">
    <property type="term" value="P:phosphatidylethanolamine biosynthetic process"/>
    <property type="evidence" value="ECO:0007669"/>
    <property type="project" value="TreeGrafter"/>
</dbReference>
<dbReference type="EMBL" id="GBRH01177135">
    <property type="protein sequence ID" value="JAE20761.1"/>
    <property type="molecule type" value="Transcribed_RNA"/>
</dbReference>
<evidence type="ECO:0000313" key="3">
    <source>
        <dbReference type="EMBL" id="JAE20761.1"/>
    </source>
</evidence>
<keyword evidence="2" id="KW-0456">Lyase</keyword>
<reference evidence="3" key="2">
    <citation type="journal article" date="2015" name="Data Brief">
        <title>Shoot transcriptome of the giant reed, Arundo donax.</title>
        <authorList>
            <person name="Barrero R.A."/>
            <person name="Guerrero F.D."/>
            <person name="Moolhuijzen P."/>
            <person name="Goolsby J.A."/>
            <person name="Tidwell J."/>
            <person name="Bellgard S.E."/>
            <person name="Bellgard M.I."/>
        </authorList>
    </citation>
    <scope>NUCLEOTIDE SEQUENCE</scope>
    <source>
        <tissue evidence="3">Shoot tissue taken approximately 20 cm above the soil surface</tissue>
    </source>
</reference>
<dbReference type="PANTHER" id="PTHR10067">
    <property type="entry name" value="PHOSPHATIDYLSERINE DECARBOXYLASE"/>
    <property type="match status" value="1"/>
</dbReference>
<reference evidence="3" key="1">
    <citation type="submission" date="2014-09" db="EMBL/GenBank/DDBJ databases">
        <authorList>
            <person name="Magalhaes I.L.F."/>
            <person name="Oliveira U."/>
            <person name="Santos F.R."/>
            <person name="Vidigal T.H.D.A."/>
            <person name="Brescovit A.D."/>
            <person name="Santos A.J."/>
        </authorList>
    </citation>
    <scope>NUCLEOTIDE SEQUENCE</scope>
    <source>
        <tissue evidence="3">Shoot tissue taken approximately 20 cm above the soil surface</tissue>
    </source>
</reference>
<evidence type="ECO:0000256" key="1">
    <source>
        <dbReference type="ARBA" id="ARBA00022793"/>
    </source>
</evidence>
<dbReference type="AlphaFoldDB" id="A0A0A9GDX5"/>
<name>A0A0A9GDX5_ARUDO</name>
<evidence type="ECO:0000256" key="2">
    <source>
        <dbReference type="ARBA" id="ARBA00023239"/>
    </source>
</evidence>
<proteinExistence type="predicted"/>
<dbReference type="PANTHER" id="PTHR10067:SF6">
    <property type="entry name" value="PHOSPHATIDYLSERINE DECARBOXYLASE PROENZYME, MITOCHONDRIAL"/>
    <property type="match status" value="1"/>
</dbReference>
<organism evidence="3">
    <name type="scientific">Arundo donax</name>
    <name type="common">Giant reed</name>
    <name type="synonym">Donax arundinaceus</name>
    <dbReference type="NCBI Taxonomy" id="35708"/>
    <lineage>
        <taxon>Eukaryota</taxon>
        <taxon>Viridiplantae</taxon>
        <taxon>Streptophyta</taxon>
        <taxon>Embryophyta</taxon>
        <taxon>Tracheophyta</taxon>
        <taxon>Spermatophyta</taxon>
        <taxon>Magnoliopsida</taxon>
        <taxon>Liliopsida</taxon>
        <taxon>Poales</taxon>
        <taxon>Poaceae</taxon>
        <taxon>PACMAD clade</taxon>
        <taxon>Arundinoideae</taxon>
        <taxon>Arundineae</taxon>
        <taxon>Arundo</taxon>
    </lineage>
</organism>
<dbReference type="Pfam" id="PF02666">
    <property type="entry name" value="PS_Dcarbxylase"/>
    <property type="match status" value="1"/>
</dbReference>
<protein>
    <submittedName>
        <fullName evidence="3">PSD1</fullName>
    </submittedName>
</protein>
<accession>A0A0A9GDX5</accession>